<gene>
    <name evidence="6" type="ORF">EVEC_LOCUS5704</name>
</gene>
<evidence type="ECO:0000256" key="1">
    <source>
        <dbReference type="ARBA" id="ARBA00022598"/>
    </source>
</evidence>
<dbReference type="OrthoDB" id="1722066at2759"/>
<dbReference type="WBParaSite" id="EVEC_0000609301-mRNA-1">
    <property type="protein sequence ID" value="EVEC_0000609301-mRNA-1"/>
    <property type="gene ID" value="EVEC_0000609301"/>
</dbReference>
<dbReference type="InterPro" id="IPR014746">
    <property type="entry name" value="Gln_synth/guanido_kin_cat_dom"/>
</dbReference>
<evidence type="ECO:0000256" key="3">
    <source>
        <dbReference type="ARBA" id="ARBA00022840"/>
    </source>
</evidence>
<evidence type="ECO:0000313" key="7">
    <source>
        <dbReference type="Proteomes" id="UP000274131"/>
    </source>
</evidence>
<keyword evidence="1" id="KW-0436">Ligase</keyword>
<dbReference type="PANTHER" id="PTHR11659:SF0">
    <property type="entry name" value="GLUTAMYL-TRNA(GLN) AMIDOTRANSFERASE SUBUNIT B, MITOCHONDRIAL"/>
    <property type="match status" value="1"/>
</dbReference>
<keyword evidence="7" id="KW-1185">Reference proteome</keyword>
<evidence type="ECO:0000256" key="4">
    <source>
        <dbReference type="ARBA" id="ARBA00022917"/>
    </source>
</evidence>
<reference evidence="8" key="1">
    <citation type="submission" date="2017-02" db="UniProtKB">
        <authorList>
            <consortium name="WormBaseParasite"/>
        </authorList>
    </citation>
    <scope>IDENTIFICATION</scope>
</reference>
<dbReference type="GO" id="GO:0032543">
    <property type="term" value="P:mitochondrial translation"/>
    <property type="evidence" value="ECO:0007669"/>
    <property type="project" value="TreeGrafter"/>
</dbReference>
<dbReference type="PANTHER" id="PTHR11659">
    <property type="entry name" value="GLUTAMYL-TRNA GLN AMIDOTRANSFERASE SUBUNIT B MITOCHONDRIAL AND PROKARYOTIC PET112-RELATED"/>
    <property type="match status" value="1"/>
</dbReference>
<dbReference type="InterPro" id="IPR017959">
    <property type="entry name" value="Asn/Gln-tRNA_amidoTrfase_suB/E"/>
</dbReference>
<sequence length="373" mass="42429">MRYIRLFTNPLRKPYVTSVPKLWRPVIGLEVHAQLQTRSKLFSSAPFKEEFGVNGSVAQFDMAAPGTLPVLNRAAVMLGIRAGLLLNCQIPKKSRFERKHYFYADMPAGYQITQQKHPVAHSGYFDFYVHSDQKGFESYNKRLKISRIQLEIDSGKTIHDLENNRSLIDLNRAGELSYLAHCVGLIEIVTEPSLVSALESQCFAEQLLMMLTHNAICGGQMHKGQFRVDANVSLTTEGSSDLGVRTEIKNMNSLRMVYLAVNYEIARQYQILSNGGTIVNETRTVDVDGRTVPMRDKEVEIDYRFLPEPNLPSVVVEPQWLLNEQKMIDRKPDYVLFIEDYKIPAKDAFDIAVSKFLILLHSFFDRAGVVSYV</sequence>
<evidence type="ECO:0000259" key="5">
    <source>
        <dbReference type="Pfam" id="PF02934"/>
    </source>
</evidence>
<keyword evidence="3" id="KW-0067">ATP-binding</keyword>
<organism evidence="8">
    <name type="scientific">Enterobius vermicularis</name>
    <name type="common">Human pinworm</name>
    <dbReference type="NCBI Taxonomy" id="51028"/>
    <lineage>
        <taxon>Eukaryota</taxon>
        <taxon>Metazoa</taxon>
        <taxon>Ecdysozoa</taxon>
        <taxon>Nematoda</taxon>
        <taxon>Chromadorea</taxon>
        <taxon>Rhabditida</taxon>
        <taxon>Spirurina</taxon>
        <taxon>Oxyuridomorpha</taxon>
        <taxon>Oxyuroidea</taxon>
        <taxon>Oxyuridae</taxon>
        <taxon>Enterobius</taxon>
    </lineage>
</organism>
<evidence type="ECO:0000256" key="2">
    <source>
        <dbReference type="ARBA" id="ARBA00022741"/>
    </source>
</evidence>
<dbReference type="STRING" id="51028.A0A0N4V740"/>
<dbReference type="GO" id="GO:0070681">
    <property type="term" value="P:glutaminyl-tRNAGln biosynthesis via transamidation"/>
    <property type="evidence" value="ECO:0007669"/>
    <property type="project" value="TreeGrafter"/>
</dbReference>
<name>A0A0N4V740_ENTVE</name>
<dbReference type="GO" id="GO:0050567">
    <property type="term" value="F:glutaminyl-tRNA synthase (glutamine-hydrolyzing) activity"/>
    <property type="evidence" value="ECO:0007669"/>
    <property type="project" value="TreeGrafter"/>
</dbReference>
<evidence type="ECO:0000313" key="6">
    <source>
        <dbReference type="EMBL" id="VDD90953.1"/>
    </source>
</evidence>
<dbReference type="AlphaFoldDB" id="A0A0N4V740"/>
<protein>
    <submittedName>
        <fullName evidence="8">GatB_N domain-containing protein</fullName>
    </submittedName>
</protein>
<accession>A0A0N4V740</accession>
<dbReference type="GO" id="GO:0005524">
    <property type="term" value="F:ATP binding"/>
    <property type="evidence" value="ECO:0007669"/>
    <property type="project" value="UniProtKB-KW"/>
</dbReference>
<evidence type="ECO:0000313" key="8">
    <source>
        <dbReference type="WBParaSite" id="EVEC_0000609301-mRNA-1"/>
    </source>
</evidence>
<reference evidence="6 7" key="2">
    <citation type="submission" date="2018-10" db="EMBL/GenBank/DDBJ databases">
        <authorList>
            <consortium name="Pathogen Informatics"/>
        </authorList>
    </citation>
    <scope>NUCLEOTIDE SEQUENCE [LARGE SCALE GENOMIC DNA]</scope>
</reference>
<dbReference type="Pfam" id="PF02934">
    <property type="entry name" value="GatB_N"/>
    <property type="match status" value="1"/>
</dbReference>
<dbReference type="InterPro" id="IPR006075">
    <property type="entry name" value="Asn/Gln-tRNA_Trfase_suB/E_cat"/>
</dbReference>
<dbReference type="GO" id="GO:0005739">
    <property type="term" value="C:mitochondrion"/>
    <property type="evidence" value="ECO:0007669"/>
    <property type="project" value="TreeGrafter"/>
</dbReference>
<dbReference type="GO" id="GO:0030956">
    <property type="term" value="C:glutamyl-tRNA(Gln) amidotransferase complex"/>
    <property type="evidence" value="ECO:0007669"/>
    <property type="project" value="TreeGrafter"/>
</dbReference>
<dbReference type="EMBL" id="UXUI01008241">
    <property type="protein sequence ID" value="VDD90953.1"/>
    <property type="molecule type" value="Genomic_DNA"/>
</dbReference>
<dbReference type="SUPFAM" id="SSF55931">
    <property type="entry name" value="Glutamine synthetase/guanido kinase"/>
    <property type="match status" value="1"/>
</dbReference>
<proteinExistence type="predicted"/>
<keyword evidence="2" id="KW-0547">Nucleotide-binding</keyword>
<keyword evidence="4" id="KW-0648">Protein biosynthesis</keyword>
<dbReference type="Proteomes" id="UP000274131">
    <property type="component" value="Unassembled WGS sequence"/>
</dbReference>
<feature type="domain" description="Aspartyl/Glutamyl-tRNA(Gln) amidotransferase subunit B/E catalytic" evidence="5">
    <location>
        <begin position="26"/>
        <end position="321"/>
    </location>
</feature>